<dbReference type="Proteomes" id="UP000242687">
    <property type="component" value="Unassembled WGS sequence"/>
</dbReference>
<gene>
    <name evidence="1" type="ORF">CLV57_3579</name>
</gene>
<dbReference type="RefSeq" id="WP_100342712.1">
    <property type="nucleotide sequence ID" value="NZ_PGFJ01000002.1"/>
</dbReference>
<protein>
    <submittedName>
        <fullName evidence="1">Uncharacterized protein</fullName>
    </submittedName>
</protein>
<dbReference type="PROSITE" id="PS51257">
    <property type="entry name" value="PROKAR_LIPOPROTEIN"/>
    <property type="match status" value="1"/>
</dbReference>
<proteinExistence type="predicted"/>
<dbReference type="EMBL" id="PGFJ01000002">
    <property type="protein sequence ID" value="PJJ80428.1"/>
    <property type="molecule type" value="Genomic_DNA"/>
</dbReference>
<evidence type="ECO:0000313" key="1">
    <source>
        <dbReference type="EMBL" id="PJJ80428.1"/>
    </source>
</evidence>
<reference evidence="1 2" key="1">
    <citation type="submission" date="2017-11" db="EMBL/GenBank/DDBJ databases">
        <title>Genomic Encyclopedia of Archaeal and Bacterial Type Strains, Phase II (KMG-II): From Individual Species to Whole Genera.</title>
        <authorList>
            <person name="Goeker M."/>
        </authorList>
    </citation>
    <scope>NUCLEOTIDE SEQUENCE [LARGE SCALE GENOMIC DNA]</scope>
    <source>
        <strain evidence="1 2">DSM 28175</strain>
    </source>
</reference>
<comment type="caution">
    <text evidence="1">The sequence shown here is derived from an EMBL/GenBank/DDBJ whole genome shotgun (WGS) entry which is preliminary data.</text>
</comment>
<dbReference type="OrthoDB" id="973569at2"/>
<organism evidence="1 2">
    <name type="scientific">Mucilaginibacter auburnensis</name>
    <dbReference type="NCBI Taxonomy" id="1457233"/>
    <lineage>
        <taxon>Bacteria</taxon>
        <taxon>Pseudomonadati</taxon>
        <taxon>Bacteroidota</taxon>
        <taxon>Sphingobacteriia</taxon>
        <taxon>Sphingobacteriales</taxon>
        <taxon>Sphingobacteriaceae</taxon>
        <taxon>Mucilaginibacter</taxon>
    </lineage>
</organism>
<keyword evidence="2" id="KW-1185">Reference proteome</keyword>
<name>A0A2H9VQ12_9SPHI</name>
<accession>A0A2H9VQ12</accession>
<evidence type="ECO:0000313" key="2">
    <source>
        <dbReference type="Proteomes" id="UP000242687"/>
    </source>
</evidence>
<dbReference type="AlphaFoldDB" id="A0A2H9VQ12"/>
<sequence>MKNLYKSRKFGRATLMGLAAVLLVSVGFYACKKPNEGINLLVNTSSLAKAPVLIHFVNANPESTTAIKDFDVKISGKDAAIVQMDGGSTDFKASNGFLPLALTSVAAPSKANPVKFNVYATIPGFAPITQTVTITEDSPSVVDISVIEYAKPVVGTAVATAQSALNSGTSAGGTINVNPGEGMKEKAVVTIPSGTQMLDANGGVINANSLTANLVNFSAVSRTSYGAFPGGFNPTNVVDEAGNPINGGFGINFVSAGLLSVKMTAGSSEVKKFSKPVLVDMTLDPNTTNFTTGENIKAGDQVPLWSLEESTGQWKREGMVTIVSENGSLVAKFTTTHLSCFNLDWSWAISGVSYGTCNVPLTVNLNIGAGVTGVYDVALVTPNNQYLAAAHGEVLTNGGKVVFPNVANIAKAKVVISDFNLYLNPRLPILAQTEIFNPCTKGSVNLTFQGPPPPDFINVKINVTAKCSNKSVEIKPSGWFELYDYVTGIWTCLYLQNGNIIYNSGAPVSQSNGQYAIKLVAGRQYYMSTYSTGSYYSSSNFTLSKSDFTTQAGGGIALVGKYTAADNSLTLSGNYNGNCK</sequence>